<evidence type="ECO:0000256" key="1">
    <source>
        <dbReference type="SAM" id="Phobius"/>
    </source>
</evidence>
<keyword evidence="1" id="KW-0812">Transmembrane</keyword>
<evidence type="ECO:0008006" key="4">
    <source>
        <dbReference type="Google" id="ProtNLM"/>
    </source>
</evidence>
<keyword evidence="3" id="KW-1185">Reference proteome</keyword>
<dbReference type="AlphaFoldDB" id="A0A370TKS5"/>
<keyword evidence="1" id="KW-0472">Membrane</keyword>
<feature type="transmembrane region" description="Helical" evidence="1">
    <location>
        <begin position="53"/>
        <end position="79"/>
    </location>
</feature>
<proteinExistence type="predicted"/>
<evidence type="ECO:0000313" key="2">
    <source>
        <dbReference type="EMBL" id="RDL36136.1"/>
    </source>
</evidence>
<feature type="transmembrane region" description="Helical" evidence="1">
    <location>
        <begin position="140"/>
        <end position="163"/>
    </location>
</feature>
<organism evidence="2 3">
    <name type="scientific">Venustampulla echinocandica</name>
    <dbReference type="NCBI Taxonomy" id="2656787"/>
    <lineage>
        <taxon>Eukaryota</taxon>
        <taxon>Fungi</taxon>
        <taxon>Dikarya</taxon>
        <taxon>Ascomycota</taxon>
        <taxon>Pezizomycotina</taxon>
        <taxon>Leotiomycetes</taxon>
        <taxon>Helotiales</taxon>
        <taxon>Pleuroascaceae</taxon>
        <taxon>Venustampulla</taxon>
    </lineage>
</organism>
<keyword evidence="1" id="KW-1133">Transmembrane helix</keyword>
<dbReference type="GeneID" id="43599597"/>
<accession>A0A370TKS5</accession>
<dbReference type="STRING" id="2656787.A0A370TKS5"/>
<feature type="transmembrane region" description="Helical" evidence="1">
    <location>
        <begin position="202"/>
        <end position="223"/>
    </location>
</feature>
<protein>
    <recommendedName>
        <fullName evidence="4">MARVEL domain-containing protein</fullName>
    </recommendedName>
</protein>
<comment type="caution">
    <text evidence="2">The sequence shown here is derived from an EMBL/GenBank/DDBJ whole genome shotgun (WGS) entry which is preliminary data.</text>
</comment>
<sequence>MGLFGKKHNSTVTTSSFASKEPLRNSTKDLTPTIAEYEKKDLRYKRVIRVLRFISRFVSLVLNGIMMGTMSYSIVKYYLTKNRVVAGNLHPWGSTSAKVWPSFMLLAIATVTFFLNLITLCAYCCGGVKAANKASNFTSYAGYLFTAAHFVSWAIAAGLYRFARTGNDLWGYSCSNAADSIQEQVASFLDFGKLCTMQNGTWFISIIEAIVYLLTFVVTIYVVRRASQKKKLGKIKESLSMQTWHAQNTYTEPTYNGIGGNGYMRVAV</sequence>
<dbReference type="OrthoDB" id="5371583at2759"/>
<reference evidence="2 3" key="1">
    <citation type="journal article" date="2018" name="IMA Fungus">
        <title>IMA Genome-F 9: Draft genome sequence of Annulohypoxylon stygium, Aspergillus mulundensis, Berkeleyomyces basicola (syn. Thielaviopsis basicola), Ceratocystis smalleyi, two Cercospora beticola strains, Coleophoma cylindrospora, Fusarium fracticaudum, Phialophora cf. hyalina, and Morchella septimelata.</title>
        <authorList>
            <person name="Wingfield B.D."/>
            <person name="Bills G.F."/>
            <person name="Dong Y."/>
            <person name="Huang W."/>
            <person name="Nel W.J."/>
            <person name="Swalarsk-Parry B.S."/>
            <person name="Vaghefi N."/>
            <person name="Wilken P.M."/>
            <person name="An Z."/>
            <person name="de Beer Z.W."/>
            <person name="De Vos L."/>
            <person name="Chen L."/>
            <person name="Duong T.A."/>
            <person name="Gao Y."/>
            <person name="Hammerbacher A."/>
            <person name="Kikkert J.R."/>
            <person name="Li Y."/>
            <person name="Li H."/>
            <person name="Li K."/>
            <person name="Li Q."/>
            <person name="Liu X."/>
            <person name="Ma X."/>
            <person name="Naidoo K."/>
            <person name="Pethybridge S.J."/>
            <person name="Sun J."/>
            <person name="Steenkamp E.T."/>
            <person name="van der Nest M.A."/>
            <person name="van Wyk S."/>
            <person name="Wingfield M.J."/>
            <person name="Xiong C."/>
            <person name="Yue Q."/>
            <person name="Zhang X."/>
        </authorList>
    </citation>
    <scope>NUCLEOTIDE SEQUENCE [LARGE SCALE GENOMIC DNA]</scope>
    <source>
        <strain evidence="2 3">BP 5553</strain>
    </source>
</reference>
<feature type="transmembrane region" description="Helical" evidence="1">
    <location>
        <begin position="99"/>
        <end position="128"/>
    </location>
</feature>
<dbReference type="PANTHER" id="PTHR42069">
    <property type="entry name" value="HYPHAL ANASTAMOSIS-8 PROTEIN"/>
    <property type="match status" value="1"/>
</dbReference>
<dbReference type="EMBL" id="NPIC01000005">
    <property type="protein sequence ID" value="RDL36136.1"/>
    <property type="molecule type" value="Genomic_DNA"/>
</dbReference>
<dbReference type="PANTHER" id="PTHR42069:SF1">
    <property type="entry name" value="MARVEL DOMAIN-CONTAINING PROTEIN"/>
    <property type="match status" value="1"/>
</dbReference>
<name>A0A370TKS5_9HELO</name>
<evidence type="ECO:0000313" key="3">
    <source>
        <dbReference type="Proteomes" id="UP000254866"/>
    </source>
</evidence>
<dbReference type="RefSeq" id="XP_031868792.1">
    <property type="nucleotide sequence ID" value="XM_032015371.1"/>
</dbReference>
<gene>
    <name evidence="2" type="ORF">BP5553_06748</name>
</gene>
<dbReference type="Proteomes" id="UP000254866">
    <property type="component" value="Unassembled WGS sequence"/>
</dbReference>